<evidence type="ECO:0000256" key="2">
    <source>
        <dbReference type="PIRSR" id="PIRSR003170-1"/>
    </source>
</evidence>
<evidence type="ECO:0000256" key="1">
    <source>
        <dbReference type="PIRNR" id="PIRNR003170"/>
    </source>
</evidence>
<dbReference type="UniPathway" id="UPA00060"/>
<dbReference type="SUPFAM" id="SSF48613">
    <property type="entry name" value="Heme oxygenase-like"/>
    <property type="match status" value="1"/>
</dbReference>
<keyword evidence="1" id="KW-0784">Thiamine biosynthesis</keyword>
<comment type="catalytic activity">
    <reaction evidence="1">
        <text>4-amino-5-aminomethyl-2-methylpyrimidine + H2O = 4-amino-5-hydroxymethyl-2-methylpyrimidine + NH4(+)</text>
        <dbReference type="Rhea" id="RHEA:31799"/>
        <dbReference type="ChEBI" id="CHEBI:15377"/>
        <dbReference type="ChEBI" id="CHEBI:16892"/>
        <dbReference type="ChEBI" id="CHEBI:28938"/>
        <dbReference type="ChEBI" id="CHEBI:63416"/>
        <dbReference type="EC" id="3.5.99.2"/>
    </reaction>
</comment>
<gene>
    <name evidence="5" type="ORF">C1H66_07015</name>
</gene>
<dbReference type="PIRSF" id="PIRSF003170">
    <property type="entry name" value="Pet18p"/>
    <property type="match status" value="1"/>
</dbReference>
<feature type="binding site" evidence="3">
    <location>
        <position position="60"/>
    </location>
    <ligand>
        <name>substrate</name>
    </ligand>
</feature>
<sequence length="231" mass="26288">MTTRSTWNAWAAGREAARLTDWLREISEPDWTATVAHPLFDALAEGRLSGEAFAAYMVQDYGFVDPFTALIGHAIGHAPTMADRVVLGQFMGMLTSDENSTFQRTFDAFGVPEQVRLAPDYLAPTRDFRGLLHDTGMHGSYAEMLAVLVVTEWLYLEWALRVTRVEGLHPLMGEWIDLHDNPAFRDFVAWLRRRLDEEAARLDEAGFARMAERFRETVARERAFHDAVHTE</sequence>
<feature type="domain" description="Thiaminase-2/PQQC" evidence="4">
    <location>
        <begin position="29"/>
        <end position="227"/>
    </location>
</feature>
<proteinExistence type="inferred from homology"/>
<keyword evidence="6" id="KW-1185">Reference proteome</keyword>
<dbReference type="RefSeq" id="WP_102627186.1">
    <property type="nucleotide sequence ID" value="NZ_PDOH01000055.1"/>
</dbReference>
<dbReference type="GO" id="GO:0050334">
    <property type="term" value="F:thiaminase activity"/>
    <property type="evidence" value="ECO:0007669"/>
    <property type="project" value="UniProtKB-UniRule"/>
</dbReference>
<dbReference type="EC" id="3.5.99.2" evidence="1"/>
<comment type="pathway">
    <text evidence="1">Cofactor biosynthesis; thiamine diphosphate biosynthesis.</text>
</comment>
<dbReference type="Pfam" id="PF03070">
    <property type="entry name" value="TENA_THI-4"/>
    <property type="match status" value="1"/>
</dbReference>
<comment type="caution">
    <text evidence="5">The sequence shown here is derived from an EMBL/GenBank/DDBJ whole genome shotgun (WGS) entry which is preliminary data.</text>
</comment>
<feature type="binding site" evidence="3">
    <location>
        <position position="98"/>
    </location>
    <ligand>
        <name>substrate</name>
    </ligand>
</feature>
<evidence type="ECO:0000256" key="3">
    <source>
        <dbReference type="PIRSR" id="PIRSR003170-2"/>
    </source>
</evidence>
<dbReference type="Proteomes" id="UP000235346">
    <property type="component" value="Unassembled WGS sequence"/>
</dbReference>
<feature type="binding site" evidence="3">
    <location>
        <position position="152"/>
    </location>
    <ligand>
        <name>substrate</name>
    </ligand>
</feature>
<comment type="similarity">
    <text evidence="1">Belongs to the TenA family.</text>
</comment>
<dbReference type="Gene3D" id="1.20.910.10">
    <property type="entry name" value="Heme oxygenase-like"/>
    <property type="match status" value="1"/>
</dbReference>
<comment type="function">
    <text evidence="1">Catalyzes an amino-pyrimidine hydrolysis reaction at the C5' of the pyrimidine moiety of thiamine compounds, a reaction that is part of a thiamine salvage pathway. Thus, catalyzes the conversion of 4-amino-5-aminomethyl-2-methylpyrimidine to 4-amino-5-hydroxymethyl-2-methylpyrimidine (HMP).</text>
</comment>
<dbReference type="AlphaFoldDB" id="A0A2N7TQA7"/>
<dbReference type="InterPro" id="IPR026285">
    <property type="entry name" value="TenA_E"/>
</dbReference>
<organism evidence="5 6">
    <name type="scientific">Halomonas heilongjiangensis</name>
    <dbReference type="NCBI Taxonomy" id="1387883"/>
    <lineage>
        <taxon>Bacteria</taxon>
        <taxon>Pseudomonadati</taxon>
        <taxon>Pseudomonadota</taxon>
        <taxon>Gammaproteobacteria</taxon>
        <taxon>Oceanospirillales</taxon>
        <taxon>Halomonadaceae</taxon>
        <taxon>Halomonas</taxon>
    </lineage>
</organism>
<dbReference type="GO" id="GO:0009229">
    <property type="term" value="P:thiamine diphosphate biosynthetic process"/>
    <property type="evidence" value="ECO:0007669"/>
    <property type="project" value="UniProtKB-UniPathway"/>
</dbReference>
<dbReference type="GO" id="GO:0009228">
    <property type="term" value="P:thiamine biosynthetic process"/>
    <property type="evidence" value="ECO:0007669"/>
    <property type="project" value="UniProtKB-KW"/>
</dbReference>
<dbReference type="GO" id="GO:0005829">
    <property type="term" value="C:cytosol"/>
    <property type="evidence" value="ECO:0007669"/>
    <property type="project" value="TreeGrafter"/>
</dbReference>
<dbReference type="InterPro" id="IPR016084">
    <property type="entry name" value="Haem_Oase-like_multi-hlx"/>
</dbReference>
<dbReference type="InterPro" id="IPR004305">
    <property type="entry name" value="Thiaminase-2/PQQC"/>
</dbReference>
<dbReference type="PANTHER" id="PTHR43198:SF2">
    <property type="entry name" value="SI:CH1073-67J19.1-RELATED"/>
    <property type="match status" value="1"/>
</dbReference>
<dbReference type="OrthoDB" id="3711545at2"/>
<feature type="active site" description="Proton donor" evidence="2">
    <location>
        <position position="221"/>
    </location>
</feature>
<evidence type="ECO:0000313" key="5">
    <source>
        <dbReference type="EMBL" id="PMR70288.1"/>
    </source>
</evidence>
<evidence type="ECO:0000313" key="6">
    <source>
        <dbReference type="Proteomes" id="UP000235346"/>
    </source>
</evidence>
<name>A0A2N7TQA7_9GAMM</name>
<dbReference type="CDD" id="cd19358">
    <property type="entry name" value="TenA_E_Spr0628-like"/>
    <property type="match status" value="1"/>
</dbReference>
<reference evidence="5 6" key="1">
    <citation type="submission" date="2018-01" db="EMBL/GenBank/DDBJ databases">
        <title>Halomonas endophytica sp. nov., isolated from storage liquid in the stems of Populus euphratica.</title>
        <authorList>
            <person name="Chen C."/>
        </authorList>
    </citation>
    <scope>NUCLEOTIDE SEQUENCE [LARGE SCALE GENOMIC DNA]</scope>
    <source>
        <strain evidence="5 6">DSM 26881</strain>
    </source>
</reference>
<protein>
    <recommendedName>
        <fullName evidence="1">Aminopyrimidine aminohydrolase</fullName>
        <ecNumber evidence="1">3.5.99.2</ecNumber>
    </recommendedName>
</protein>
<evidence type="ECO:0000259" key="4">
    <source>
        <dbReference type="Pfam" id="PF03070"/>
    </source>
</evidence>
<comment type="catalytic activity">
    <reaction evidence="1">
        <text>thiamine + H2O = 5-(2-hydroxyethyl)-4-methylthiazole + 4-amino-5-hydroxymethyl-2-methylpyrimidine + H(+)</text>
        <dbReference type="Rhea" id="RHEA:17509"/>
        <dbReference type="ChEBI" id="CHEBI:15377"/>
        <dbReference type="ChEBI" id="CHEBI:15378"/>
        <dbReference type="ChEBI" id="CHEBI:16892"/>
        <dbReference type="ChEBI" id="CHEBI:17957"/>
        <dbReference type="ChEBI" id="CHEBI:18385"/>
        <dbReference type="EC" id="3.5.99.2"/>
    </reaction>
</comment>
<dbReference type="PANTHER" id="PTHR43198">
    <property type="entry name" value="BIFUNCTIONAL TH2 PROTEIN"/>
    <property type="match status" value="1"/>
</dbReference>
<keyword evidence="1" id="KW-0378">Hydrolase</keyword>
<dbReference type="EMBL" id="PNRE01000033">
    <property type="protein sequence ID" value="PMR70288.1"/>
    <property type="molecule type" value="Genomic_DNA"/>
</dbReference>
<dbReference type="InterPro" id="IPR050967">
    <property type="entry name" value="Thiamine_Salvage_TenA"/>
</dbReference>
<accession>A0A2N7TQA7</accession>